<dbReference type="AlphaFoldDB" id="A0AAJ7VEM7"/>
<dbReference type="InterPro" id="IPR052055">
    <property type="entry name" value="Hepadnavirus_pol/RT"/>
</dbReference>
<feature type="domain" description="Reverse transcriptase" evidence="5">
    <location>
        <begin position="234"/>
        <end position="431"/>
    </location>
</feature>
<dbReference type="Gene3D" id="3.10.10.10">
    <property type="entry name" value="HIV Type 1 Reverse Transcriptase, subunit A, domain 1"/>
    <property type="match status" value="1"/>
</dbReference>
<dbReference type="EC" id="3.1.26.4" evidence="2"/>
<dbReference type="PROSITE" id="PS50103">
    <property type="entry name" value="ZF_C3H1"/>
    <property type="match status" value="1"/>
</dbReference>
<reference evidence="7" key="1">
    <citation type="submission" date="2025-08" db="UniProtKB">
        <authorList>
            <consortium name="RefSeq"/>
        </authorList>
    </citation>
    <scope>IDENTIFICATION</scope>
    <source>
        <tissue evidence="7">Brain</tissue>
    </source>
</reference>
<dbReference type="Gene3D" id="3.30.70.270">
    <property type="match status" value="1"/>
</dbReference>
<dbReference type="SUPFAM" id="SSF56672">
    <property type="entry name" value="DNA/RNA polymerases"/>
    <property type="match status" value="1"/>
</dbReference>
<dbReference type="PANTHER" id="PTHR33050">
    <property type="entry name" value="REVERSE TRANSCRIPTASE DOMAIN-CONTAINING PROTEIN"/>
    <property type="match status" value="1"/>
</dbReference>
<evidence type="ECO:0000256" key="1">
    <source>
        <dbReference type="ARBA" id="ARBA00010879"/>
    </source>
</evidence>
<proteinExistence type="inferred from homology"/>
<sequence>MEKTYFTSTIKPFPVKQPCTSPSPTPALIGASWISRSSSCSSGALRQSPVSPAVTWGTQPPFVLSGHSSHRSFQILSHHRAIPPCPLVLTVEAERWSSLITPICNNFNENVCTYPSCMFLHICSTCKEAHPRSVCPRRVILARSPAGDLAKLKNFLSIHPSTPINISALAAELSSHPDSVFTDYLLTGLSQGFRVGILSSPVSTFVAKNLQSAIKDPATVSQLLNKELNKGYIIGPFDSPPFPVFNSSPVGIATRKYSGKKRLIFDLSAPHSGPVSSINSLIPPVPFSLHYATVDNAIRLIKLAVQGAWLSKADITDAFKIIPIHPSQWHCFGVKWDAKFYFAVRLTFGCRSSPCIFNSVSEALCWILLNNVRLPAVLHLLDDFLLIDPPNDSSGSSLLKLKKMFSHLGVPLSDEKTLGPAKKLEFLGISLDTCDMKASLPKDKLQRIRQITQSFSAAVLISKQELLSLLGHLNFAMRVILQGRSFISRLLALVSSVPNLHDLVSLDEGCRSDLKFWAALLDQWNGISFFYDDIVHSSESLQFFTDAAPSVGFGGFFQGQWFASSWPTAFPEHEQSSALFEIYPIAVACHIWGHLWQRKRISVLCDNEATVNVINKGRSSSGAIMPFMRCITWLAITHNFILTARHVPGHFNIIADSLSRFKFQIFCSLCPDASPNPTPVPPLQELVLF</sequence>
<dbReference type="InterPro" id="IPR000477">
    <property type="entry name" value="RT_dom"/>
</dbReference>
<dbReference type="GO" id="GO:0008270">
    <property type="term" value="F:zinc ion binding"/>
    <property type="evidence" value="ECO:0007669"/>
    <property type="project" value="UniProtKB-KW"/>
</dbReference>
<dbReference type="KEGG" id="lcf:108895509"/>
<evidence type="ECO:0000259" key="4">
    <source>
        <dbReference type="PROSITE" id="PS50103"/>
    </source>
</evidence>
<name>A0AAJ7VEM7_LATCA</name>
<accession>A0AAJ7VEM7</accession>
<keyword evidence="3" id="KW-0479">Metal-binding</keyword>
<dbReference type="Pfam" id="PF00078">
    <property type="entry name" value="RVT_1"/>
    <property type="match status" value="1"/>
</dbReference>
<comment type="similarity">
    <text evidence="1">Belongs to the beta type-B retroviral polymerase family. HERV class-II K(HML-2) pol subfamily.</text>
</comment>
<feature type="domain" description="C3H1-type" evidence="4">
    <location>
        <begin position="98"/>
        <end position="124"/>
    </location>
</feature>
<evidence type="ECO:0000313" key="6">
    <source>
        <dbReference type="Proteomes" id="UP000694890"/>
    </source>
</evidence>
<dbReference type="RefSeq" id="XP_018549880.1">
    <property type="nucleotide sequence ID" value="XM_018694364.1"/>
</dbReference>
<dbReference type="InterPro" id="IPR000571">
    <property type="entry name" value="Znf_CCCH"/>
</dbReference>
<dbReference type="GO" id="GO:0004523">
    <property type="term" value="F:RNA-DNA hybrid ribonuclease activity"/>
    <property type="evidence" value="ECO:0007669"/>
    <property type="project" value="UniProtKB-EC"/>
</dbReference>
<protein>
    <recommendedName>
        <fullName evidence="2">ribonuclease H</fullName>
        <ecNumber evidence="2">3.1.26.4</ecNumber>
    </recommendedName>
</protein>
<evidence type="ECO:0000256" key="2">
    <source>
        <dbReference type="ARBA" id="ARBA00012180"/>
    </source>
</evidence>
<dbReference type="InterPro" id="IPR043128">
    <property type="entry name" value="Rev_trsase/Diguanyl_cyclase"/>
</dbReference>
<evidence type="ECO:0000256" key="3">
    <source>
        <dbReference type="PROSITE-ProRule" id="PRU00723"/>
    </source>
</evidence>
<dbReference type="InterPro" id="IPR043502">
    <property type="entry name" value="DNA/RNA_pol_sf"/>
</dbReference>
<keyword evidence="3" id="KW-0863">Zinc-finger</keyword>
<evidence type="ECO:0000313" key="7">
    <source>
        <dbReference type="RefSeq" id="XP_018549880.1"/>
    </source>
</evidence>
<dbReference type="GeneID" id="108895509"/>
<gene>
    <name evidence="7" type="primary">LOC108895509</name>
</gene>
<dbReference type="PROSITE" id="PS50878">
    <property type="entry name" value="RT_POL"/>
    <property type="match status" value="1"/>
</dbReference>
<dbReference type="PANTHER" id="PTHR33050:SF8">
    <property type="entry name" value="REVERSE TRANSCRIPTASE DOMAIN-CONTAINING PROTEIN"/>
    <property type="match status" value="1"/>
</dbReference>
<evidence type="ECO:0000259" key="5">
    <source>
        <dbReference type="PROSITE" id="PS50878"/>
    </source>
</evidence>
<feature type="zinc finger region" description="C3H1-type" evidence="3">
    <location>
        <begin position="98"/>
        <end position="124"/>
    </location>
</feature>
<keyword evidence="3" id="KW-0862">Zinc</keyword>
<dbReference type="Proteomes" id="UP000694890">
    <property type="component" value="Linkage group LG8"/>
</dbReference>
<dbReference type="CDD" id="cd09275">
    <property type="entry name" value="RNase_HI_RT_DIRS1"/>
    <property type="match status" value="1"/>
</dbReference>
<organism evidence="6 7">
    <name type="scientific">Lates calcarifer</name>
    <name type="common">Barramundi</name>
    <name type="synonym">Holocentrus calcarifer</name>
    <dbReference type="NCBI Taxonomy" id="8187"/>
    <lineage>
        <taxon>Eukaryota</taxon>
        <taxon>Metazoa</taxon>
        <taxon>Chordata</taxon>
        <taxon>Craniata</taxon>
        <taxon>Vertebrata</taxon>
        <taxon>Euteleostomi</taxon>
        <taxon>Actinopterygii</taxon>
        <taxon>Neopterygii</taxon>
        <taxon>Teleostei</taxon>
        <taxon>Neoteleostei</taxon>
        <taxon>Acanthomorphata</taxon>
        <taxon>Carangaria</taxon>
        <taxon>Carangaria incertae sedis</taxon>
        <taxon>Centropomidae</taxon>
        <taxon>Lates</taxon>
    </lineage>
</organism>
<dbReference type="CDD" id="cd03714">
    <property type="entry name" value="RT_DIRS1"/>
    <property type="match status" value="1"/>
</dbReference>